<dbReference type="RefSeq" id="WP_265989459.1">
    <property type="nucleotide sequence ID" value="NZ_CP110973.1"/>
</dbReference>
<dbReference type="PANTHER" id="PTHR43976:SF16">
    <property type="entry name" value="SHORT-CHAIN DEHYDROGENASE_REDUCTASE FAMILY PROTEIN"/>
    <property type="match status" value="1"/>
</dbReference>
<sequence>MTNVWFITGSARGLGRSLTEAVLAKGDRVAATARNPEQLKDLTTQYPDQILPLALDVTNNDQIRSAVEQTVTHFGRIDVLVNNAGFGIIGAAEAFTDEQVRSQLETNLYAPIAVTRLVLPYMRKQRSGRILQISSAGGRVGNPGISIYQAAKFGLSGFSEALAKEVAPLGIRVTAVEPGGFRTDWAGASMTYAPTIEGYETTVGARADFFKSGKFVPVGDPDKAAKAMLDLVDHPEPPVHLVMGSEAIGILKSADAARTAELEKWLPVSLSTDHEESTDFLATKEGQWYISQKK</sequence>
<evidence type="ECO:0000313" key="4">
    <source>
        <dbReference type="EMBL" id="MFD1140462.1"/>
    </source>
</evidence>
<name>A0ABW3Q0Y2_9BACT</name>
<dbReference type="InterPro" id="IPR002347">
    <property type="entry name" value="SDR_fam"/>
</dbReference>
<dbReference type="Gene3D" id="3.40.50.720">
    <property type="entry name" value="NAD(P)-binding Rossmann-like Domain"/>
    <property type="match status" value="1"/>
</dbReference>
<comment type="caution">
    <text evidence="4">The sequence shown here is derived from an EMBL/GenBank/DDBJ whole genome shotgun (WGS) entry which is preliminary data.</text>
</comment>
<protein>
    <submittedName>
        <fullName evidence="4">Oxidoreductase</fullName>
    </submittedName>
</protein>
<dbReference type="NCBIfam" id="NF004824">
    <property type="entry name" value="PRK06180.1"/>
    <property type="match status" value="1"/>
</dbReference>
<gene>
    <name evidence="4" type="ORF">ACFQ4C_05055</name>
</gene>
<dbReference type="NCBIfam" id="NF006114">
    <property type="entry name" value="PRK08263.1"/>
    <property type="match status" value="1"/>
</dbReference>
<dbReference type="SUPFAM" id="SSF51735">
    <property type="entry name" value="NAD(P)-binding Rossmann-fold domains"/>
    <property type="match status" value="1"/>
</dbReference>
<comment type="similarity">
    <text evidence="1 3">Belongs to the short-chain dehydrogenases/reductases (SDR) family.</text>
</comment>
<keyword evidence="2" id="KW-0560">Oxidoreductase</keyword>
<proteinExistence type="inferred from homology"/>
<evidence type="ECO:0000313" key="5">
    <source>
        <dbReference type="Proteomes" id="UP001597116"/>
    </source>
</evidence>
<keyword evidence="5" id="KW-1185">Reference proteome</keyword>
<evidence type="ECO:0000256" key="1">
    <source>
        <dbReference type="ARBA" id="ARBA00006484"/>
    </source>
</evidence>
<accession>A0ABW3Q0Y2</accession>
<dbReference type="PANTHER" id="PTHR43976">
    <property type="entry name" value="SHORT CHAIN DEHYDROGENASE"/>
    <property type="match status" value="1"/>
</dbReference>
<evidence type="ECO:0000256" key="2">
    <source>
        <dbReference type="ARBA" id="ARBA00023002"/>
    </source>
</evidence>
<evidence type="ECO:0000256" key="3">
    <source>
        <dbReference type="RuleBase" id="RU000363"/>
    </source>
</evidence>
<dbReference type="Pfam" id="PF00106">
    <property type="entry name" value="adh_short"/>
    <property type="match status" value="1"/>
</dbReference>
<dbReference type="EMBL" id="JBHTLP010000002">
    <property type="protein sequence ID" value="MFD1140462.1"/>
    <property type="molecule type" value="Genomic_DNA"/>
</dbReference>
<organism evidence="4 5">
    <name type="scientific">Larkinella insperata</name>
    <dbReference type="NCBI Taxonomy" id="332158"/>
    <lineage>
        <taxon>Bacteria</taxon>
        <taxon>Pseudomonadati</taxon>
        <taxon>Bacteroidota</taxon>
        <taxon>Cytophagia</taxon>
        <taxon>Cytophagales</taxon>
        <taxon>Spirosomataceae</taxon>
        <taxon>Larkinella</taxon>
    </lineage>
</organism>
<dbReference type="InterPro" id="IPR036291">
    <property type="entry name" value="NAD(P)-bd_dom_sf"/>
</dbReference>
<dbReference type="PRINTS" id="PR00081">
    <property type="entry name" value="GDHRDH"/>
</dbReference>
<reference evidence="5" key="1">
    <citation type="journal article" date="2019" name="Int. J. Syst. Evol. Microbiol.">
        <title>The Global Catalogue of Microorganisms (GCM) 10K type strain sequencing project: providing services to taxonomists for standard genome sequencing and annotation.</title>
        <authorList>
            <consortium name="The Broad Institute Genomics Platform"/>
            <consortium name="The Broad Institute Genome Sequencing Center for Infectious Disease"/>
            <person name="Wu L."/>
            <person name="Ma J."/>
        </authorList>
    </citation>
    <scope>NUCLEOTIDE SEQUENCE [LARGE SCALE GENOMIC DNA]</scope>
    <source>
        <strain evidence="5">CCUG 55608</strain>
    </source>
</reference>
<dbReference type="PRINTS" id="PR00080">
    <property type="entry name" value="SDRFAMILY"/>
</dbReference>
<dbReference type="InterPro" id="IPR051911">
    <property type="entry name" value="SDR_oxidoreductase"/>
</dbReference>
<dbReference type="CDD" id="cd05374">
    <property type="entry name" value="17beta-HSD-like_SDR_c"/>
    <property type="match status" value="1"/>
</dbReference>
<dbReference type="Proteomes" id="UP001597116">
    <property type="component" value="Unassembled WGS sequence"/>
</dbReference>